<keyword evidence="1" id="KW-0812">Transmembrane</keyword>
<gene>
    <name evidence="2" type="ORF">OCBIM_22018996mg</name>
</gene>
<evidence type="ECO:0000313" key="2">
    <source>
        <dbReference type="EMBL" id="KOF86262.1"/>
    </source>
</evidence>
<sequence>MTLFSHYMTSTIELLFGFAIYINSRFRTCIMNWKSFIYLENNQMRFCKCLAETWRNFKRQGWQILTGSYELYNKACNIFSTNVDQTWIEYCNSKQNDKCFLLDKEWDLLWSPDICNI</sequence>
<feature type="transmembrane region" description="Helical" evidence="1">
    <location>
        <begin position="6"/>
        <end position="24"/>
    </location>
</feature>
<protein>
    <submittedName>
        <fullName evidence="2">Uncharacterized protein</fullName>
    </submittedName>
</protein>
<organism evidence="2">
    <name type="scientific">Octopus bimaculoides</name>
    <name type="common">California two-spotted octopus</name>
    <dbReference type="NCBI Taxonomy" id="37653"/>
    <lineage>
        <taxon>Eukaryota</taxon>
        <taxon>Metazoa</taxon>
        <taxon>Spiralia</taxon>
        <taxon>Lophotrochozoa</taxon>
        <taxon>Mollusca</taxon>
        <taxon>Cephalopoda</taxon>
        <taxon>Coleoidea</taxon>
        <taxon>Octopodiformes</taxon>
        <taxon>Octopoda</taxon>
        <taxon>Incirrata</taxon>
        <taxon>Octopodidae</taxon>
        <taxon>Octopus</taxon>
    </lineage>
</organism>
<name>A0A0L8HAQ9_OCTBM</name>
<keyword evidence="1" id="KW-0472">Membrane</keyword>
<reference evidence="2" key="1">
    <citation type="submission" date="2015-07" db="EMBL/GenBank/DDBJ databases">
        <title>MeaNS - Measles Nucleotide Surveillance Program.</title>
        <authorList>
            <person name="Tran T."/>
            <person name="Druce J."/>
        </authorList>
    </citation>
    <scope>NUCLEOTIDE SEQUENCE</scope>
    <source>
        <strain evidence="2">UCB-OBI-ISO-001</strain>
        <tissue evidence="2">Gonad</tissue>
    </source>
</reference>
<dbReference type="AlphaFoldDB" id="A0A0L8HAQ9"/>
<keyword evidence="1" id="KW-1133">Transmembrane helix</keyword>
<dbReference type="EMBL" id="KQ418708">
    <property type="protein sequence ID" value="KOF86262.1"/>
    <property type="molecule type" value="Genomic_DNA"/>
</dbReference>
<proteinExistence type="predicted"/>
<evidence type="ECO:0000256" key="1">
    <source>
        <dbReference type="SAM" id="Phobius"/>
    </source>
</evidence>
<accession>A0A0L8HAQ9</accession>